<gene>
    <name evidence="2" type="ORF">DFH08DRAFT_934117</name>
</gene>
<proteinExistence type="predicted"/>
<protein>
    <recommendedName>
        <fullName evidence="1">Enoyl reductase (ER) domain-containing protein</fullName>
    </recommendedName>
</protein>
<dbReference type="InterPro" id="IPR011032">
    <property type="entry name" value="GroES-like_sf"/>
</dbReference>
<dbReference type="Gene3D" id="3.40.50.720">
    <property type="entry name" value="NAD(P)-binding Rossmann-like Domain"/>
    <property type="match status" value="1"/>
</dbReference>
<dbReference type="InterPro" id="IPR013154">
    <property type="entry name" value="ADH-like_N"/>
</dbReference>
<dbReference type="AlphaFoldDB" id="A0AAD7A9P2"/>
<name>A0AAD7A9P2_9AGAR</name>
<dbReference type="GO" id="GO:0016491">
    <property type="term" value="F:oxidoreductase activity"/>
    <property type="evidence" value="ECO:0007669"/>
    <property type="project" value="InterPro"/>
</dbReference>
<dbReference type="Pfam" id="PF08240">
    <property type="entry name" value="ADH_N"/>
    <property type="match status" value="1"/>
</dbReference>
<dbReference type="InterPro" id="IPR052711">
    <property type="entry name" value="Zinc_ADH-like"/>
</dbReference>
<dbReference type="SUPFAM" id="SSF50129">
    <property type="entry name" value="GroES-like"/>
    <property type="match status" value="1"/>
</dbReference>
<keyword evidence="3" id="KW-1185">Reference proteome</keyword>
<feature type="domain" description="Enoyl reductase (ER)" evidence="1">
    <location>
        <begin position="53"/>
        <end position="357"/>
    </location>
</feature>
<dbReference type="InterPro" id="IPR036291">
    <property type="entry name" value="NAD(P)-bd_dom_sf"/>
</dbReference>
<evidence type="ECO:0000259" key="1">
    <source>
        <dbReference type="SMART" id="SM00829"/>
    </source>
</evidence>
<dbReference type="InterPro" id="IPR013149">
    <property type="entry name" value="ADH-like_C"/>
</dbReference>
<dbReference type="Proteomes" id="UP001218218">
    <property type="component" value="Unassembled WGS sequence"/>
</dbReference>
<evidence type="ECO:0000313" key="3">
    <source>
        <dbReference type="Proteomes" id="UP001218218"/>
    </source>
</evidence>
<evidence type="ECO:0000313" key="2">
    <source>
        <dbReference type="EMBL" id="KAJ7353004.1"/>
    </source>
</evidence>
<dbReference type="SUPFAM" id="SSF51735">
    <property type="entry name" value="NAD(P)-binding Rossmann-fold domains"/>
    <property type="match status" value="1"/>
</dbReference>
<dbReference type="InterPro" id="IPR020843">
    <property type="entry name" value="ER"/>
</dbReference>
<dbReference type="PANTHER" id="PTHR45033">
    <property type="match status" value="1"/>
</dbReference>
<dbReference type="SMART" id="SM00829">
    <property type="entry name" value="PKS_ER"/>
    <property type="match status" value="1"/>
</dbReference>
<organism evidence="2 3">
    <name type="scientific">Mycena albidolilacea</name>
    <dbReference type="NCBI Taxonomy" id="1033008"/>
    <lineage>
        <taxon>Eukaryota</taxon>
        <taxon>Fungi</taxon>
        <taxon>Dikarya</taxon>
        <taxon>Basidiomycota</taxon>
        <taxon>Agaricomycotina</taxon>
        <taxon>Agaricomycetes</taxon>
        <taxon>Agaricomycetidae</taxon>
        <taxon>Agaricales</taxon>
        <taxon>Marasmiineae</taxon>
        <taxon>Mycenaceae</taxon>
        <taxon>Mycena</taxon>
    </lineage>
</organism>
<dbReference type="Pfam" id="PF00107">
    <property type="entry name" value="ADH_zinc_N"/>
    <property type="match status" value="1"/>
</dbReference>
<reference evidence="2" key="1">
    <citation type="submission" date="2023-03" db="EMBL/GenBank/DDBJ databases">
        <title>Massive genome expansion in bonnet fungi (Mycena s.s.) driven by repeated elements and novel gene families across ecological guilds.</title>
        <authorList>
            <consortium name="Lawrence Berkeley National Laboratory"/>
            <person name="Harder C.B."/>
            <person name="Miyauchi S."/>
            <person name="Viragh M."/>
            <person name="Kuo A."/>
            <person name="Thoen E."/>
            <person name="Andreopoulos B."/>
            <person name="Lu D."/>
            <person name="Skrede I."/>
            <person name="Drula E."/>
            <person name="Henrissat B."/>
            <person name="Morin E."/>
            <person name="Kohler A."/>
            <person name="Barry K."/>
            <person name="LaButti K."/>
            <person name="Morin E."/>
            <person name="Salamov A."/>
            <person name="Lipzen A."/>
            <person name="Mereny Z."/>
            <person name="Hegedus B."/>
            <person name="Baldrian P."/>
            <person name="Stursova M."/>
            <person name="Weitz H."/>
            <person name="Taylor A."/>
            <person name="Grigoriev I.V."/>
            <person name="Nagy L.G."/>
            <person name="Martin F."/>
            <person name="Kauserud H."/>
        </authorList>
    </citation>
    <scope>NUCLEOTIDE SEQUENCE</scope>
    <source>
        <strain evidence="2">CBHHK002</strain>
    </source>
</reference>
<comment type="caution">
    <text evidence="2">The sequence shown here is derived from an EMBL/GenBank/DDBJ whole genome shotgun (WGS) entry which is preliminary data.</text>
</comment>
<dbReference type="CDD" id="cd08276">
    <property type="entry name" value="MDR7"/>
    <property type="match status" value="1"/>
</dbReference>
<dbReference type="Gene3D" id="3.90.180.10">
    <property type="entry name" value="Medium-chain alcohol dehydrogenases, catalytic domain"/>
    <property type="match status" value="1"/>
</dbReference>
<sequence>MSLVKNSDDLLVATAKQCQLDGGTLPKGSDLGDAALFRLDSGFVQARGSTEITSFNDLAIKKVPVSPPKANEVLVKTYAVSLQYRDLSIASGKYPRALPPNLVPCSDMAGEVIAVGEDVKEWKVGDRVCANFIQDKLHDDSPSELILSGSVHDVLTEYRNFPAQTLVSIPDHLSYEEASTLPCAAVTAYNALLSGFEPLKAGDTVLIQGTGGTSIFALQFAVASGATVIATSSSDEKLRIATKLGARHVINYRTTPDWAAEVLKLTNGVGVDRVIEVVGNASLAQSLAAVRKGGNIELIGILGGLGDVPAVDVVGPSIFKAIKIRGVFTAFRPRLERDMSRRMEPLPRQLHVPRHVLRLPELAYVFNVEVRLGASSRLVIDVTSRLDAARHRLRLGAG</sequence>
<dbReference type="PANTHER" id="PTHR45033:SF2">
    <property type="entry name" value="ZINC-TYPE ALCOHOL DEHYDROGENASE-LIKE PROTEIN C1773.06C"/>
    <property type="match status" value="1"/>
</dbReference>
<accession>A0AAD7A9P2</accession>
<dbReference type="EMBL" id="JARIHO010000011">
    <property type="protein sequence ID" value="KAJ7353004.1"/>
    <property type="molecule type" value="Genomic_DNA"/>
</dbReference>